<proteinExistence type="predicted"/>
<dbReference type="InterPro" id="IPR011009">
    <property type="entry name" value="Kinase-like_dom_sf"/>
</dbReference>
<feature type="domain" description="Aminoglycoside phosphotransferase" evidence="1">
    <location>
        <begin position="88"/>
        <end position="181"/>
    </location>
</feature>
<evidence type="ECO:0000313" key="3">
    <source>
        <dbReference type="Proteomes" id="UP000622552"/>
    </source>
</evidence>
<evidence type="ECO:0000313" key="2">
    <source>
        <dbReference type="EMBL" id="MBG6136362.1"/>
    </source>
</evidence>
<keyword evidence="3" id="KW-1185">Reference proteome</keyword>
<dbReference type="InterPro" id="IPR002575">
    <property type="entry name" value="Aminoglycoside_PTrfase"/>
</dbReference>
<dbReference type="AlphaFoldDB" id="A0A8J7KPJ2"/>
<reference evidence="2" key="1">
    <citation type="submission" date="2020-11" db="EMBL/GenBank/DDBJ databases">
        <title>Sequencing the genomes of 1000 actinobacteria strains.</title>
        <authorList>
            <person name="Klenk H.-P."/>
        </authorList>
    </citation>
    <scope>NUCLEOTIDE SEQUENCE</scope>
    <source>
        <strain evidence="2">DSM 45356</strain>
    </source>
</reference>
<organism evidence="2 3">
    <name type="scientific">Longispora fulva</name>
    <dbReference type="NCBI Taxonomy" id="619741"/>
    <lineage>
        <taxon>Bacteria</taxon>
        <taxon>Bacillati</taxon>
        <taxon>Actinomycetota</taxon>
        <taxon>Actinomycetes</taxon>
        <taxon>Micromonosporales</taxon>
        <taxon>Micromonosporaceae</taxon>
        <taxon>Longispora</taxon>
    </lineage>
</organism>
<name>A0A8J7KPJ2_9ACTN</name>
<gene>
    <name evidence="2" type="ORF">IW245_002556</name>
</gene>
<sequence>MITDGGTAQGSVNVVRRIGETIRRPSGPWTPVVRSLLEHLADVGFTAAPRFLGIDSEGREILSLLRGEVALRPWPAVLRGEDGIRSIATWLRDYHAAVAGFTPPADAVWRVPGQTWTAGQIVRHGDLGPWNSVWRGADLVGFIDWDFAEPGSTWDDLAQLALYLAPLRGDEHARAAGLAEPTDPRGRLESLCDAYGCEPVAVLNAVEALQRREADRIATLGAQGLEPWNSFARRGDLEKMTAELAWLADNKRQLVRDNAKLA</sequence>
<dbReference type="EMBL" id="JADOUF010000001">
    <property type="protein sequence ID" value="MBG6136362.1"/>
    <property type="molecule type" value="Genomic_DNA"/>
</dbReference>
<accession>A0A8J7KPJ2</accession>
<dbReference type="RefSeq" id="WP_197003350.1">
    <property type="nucleotide sequence ID" value="NZ_BONS01000040.1"/>
</dbReference>
<dbReference type="Pfam" id="PF01636">
    <property type="entry name" value="APH"/>
    <property type="match status" value="1"/>
</dbReference>
<comment type="caution">
    <text evidence="2">The sequence shown here is derived from an EMBL/GenBank/DDBJ whole genome shotgun (WGS) entry which is preliminary data.</text>
</comment>
<dbReference type="Proteomes" id="UP000622552">
    <property type="component" value="Unassembled WGS sequence"/>
</dbReference>
<evidence type="ECO:0000259" key="1">
    <source>
        <dbReference type="Pfam" id="PF01636"/>
    </source>
</evidence>
<protein>
    <recommendedName>
        <fullName evidence="1">Aminoglycoside phosphotransferase domain-containing protein</fullName>
    </recommendedName>
</protein>
<dbReference type="Gene3D" id="3.90.1200.10">
    <property type="match status" value="1"/>
</dbReference>
<dbReference type="SUPFAM" id="SSF56112">
    <property type="entry name" value="Protein kinase-like (PK-like)"/>
    <property type="match status" value="1"/>
</dbReference>